<dbReference type="RefSeq" id="WP_182802167.1">
    <property type="nucleotide sequence ID" value="NZ_CP060007.1"/>
</dbReference>
<feature type="transmembrane region" description="Helical" evidence="1">
    <location>
        <begin position="114"/>
        <end position="137"/>
    </location>
</feature>
<protein>
    <recommendedName>
        <fullName evidence="4">DUF3592 domain-containing protein</fullName>
    </recommendedName>
</protein>
<keyword evidence="3" id="KW-1185">Reference proteome</keyword>
<evidence type="ECO:0000256" key="1">
    <source>
        <dbReference type="SAM" id="Phobius"/>
    </source>
</evidence>
<feature type="transmembrane region" description="Helical" evidence="1">
    <location>
        <begin position="6"/>
        <end position="24"/>
    </location>
</feature>
<evidence type="ECO:0008006" key="4">
    <source>
        <dbReference type="Google" id="ProtNLM"/>
    </source>
</evidence>
<dbReference type="AlphaFoldDB" id="A0A7G5XEK2"/>
<keyword evidence="1" id="KW-0472">Membrane</keyword>
<dbReference type="EMBL" id="CP060007">
    <property type="protein sequence ID" value="QNA43905.1"/>
    <property type="molecule type" value="Genomic_DNA"/>
</dbReference>
<evidence type="ECO:0000313" key="3">
    <source>
        <dbReference type="Proteomes" id="UP000515344"/>
    </source>
</evidence>
<sequence>MTIVDYLSIIGIIIIDIISYRIVLKKTIDEFLKLNKLVVNGQVSTGEVIDVVEKSDLDGRTQYAPLIRYFANNVEYKFQSEDFSFNKPVVGAAINICYNSNDPLEVIDNPKTVLLFKGFIIIFILIVLTGLNFGILYKVFST</sequence>
<evidence type="ECO:0000313" key="2">
    <source>
        <dbReference type="EMBL" id="QNA43905.1"/>
    </source>
</evidence>
<reference evidence="3" key="1">
    <citation type="submission" date="2020-08" db="EMBL/GenBank/DDBJ databases">
        <title>Lacibacter sp. S13-6-6 genome sequencing.</title>
        <authorList>
            <person name="Jin L."/>
        </authorList>
    </citation>
    <scope>NUCLEOTIDE SEQUENCE [LARGE SCALE GENOMIC DNA]</scope>
    <source>
        <strain evidence="3">S13-6-6</strain>
    </source>
</reference>
<name>A0A7G5XEK2_9BACT</name>
<dbReference type="Proteomes" id="UP000515344">
    <property type="component" value="Chromosome"/>
</dbReference>
<organism evidence="2 3">
    <name type="scientific">Lacibacter sediminis</name>
    <dbReference type="NCBI Taxonomy" id="2760713"/>
    <lineage>
        <taxon>Bacteria</taxon>
        <taxon>Pseudomonadati</taxon>
        <taxon>Bacteroidota</taxon>
        <taxon>Chitinophagia</taxon>
        <taxon>Chitinophagales</taxon>
        <taxon>Chitinophagaceae</taxon>
        <taxon>Lacibacter</taxon>
    </lineage>
</organism>
<keyword evidence="1" id="KW-0812">Transmembrane</keyword>
<proteinExistence type="predicted"/>
<gene>
    <name evidence="2" type="ORF">H4075_17790</name>
</gene>
<dbReference type="KEGG" id="lacs:H4075_17790"/>
<keyword evidence="1" id="KW-1133">Transmembrane helix</keyword>
<accession>A0A7G5XEK2</accession>